<gene>
    <name evidence="1" type="ORF">PRZ01_14045</name>
</gene>
<dbReference type="Proteomes" id="UP001219862">
    <property type="component" value="Unassembled WGS sequence"/>
</dbReference>
<evidence type="ECO:0000313" key="2">
    <source>
        <dbReference type="Proteomes" id="UP001219862"/>
    </source>
</evidence>
<organism evidence="1 2">
    <name type="scientific">Roseateles koreensis</name>
    <dbReference type="NCBI Taxonomy" id="2987526"/>
    <lineage>
        <taxon>Bacteria</taxon>
        <taxon>Pseudomonadati</taxon>
        <taxon>Pseudomonadota</taxon>
        <taxon>Betaproteobacteria</taxon>
        <taxon>Burkholderiales</taxon>
        <taxon>Sphaerotilaceae</taxon>
        <taxon>Roseateles</taxon>
    </lineage>
</organism>
<dbReference type="RefSeq" id="WP_273597426.1">
    <property type="nucleotide sequence ID" value="NZ_JAQQXS010000012.1"/>
</dbReference>
<proteinExistence type="predicted"/>
<comment type="caution">
    <text evidence="1">The sequence shown here is derived from an EMBL/GenBank/DDBJ whole genome shotgun (WGS) entry which is preliminary data.</text>
</comment>
<sequence length="184" mass="20774">MTTPQPTVFLDIDGVVCPNLPFGGMHVYRALYRLEDAAPDLYERLFAPEAIEVLNVLAEQFKPRFVLTTTWLALLDRHHFVDVFGRCGLSQVASSLHEQWDAPTNRGVTRLEAIKRWLEQHHNGEAILVLDDVESGESLQGSTLETAGRVVLCDVDGCLRRSHLEAARSALRRPIYQRPSRADR</sequence>
<evidence type="ECO:0000313" key="1">
    <source>
        <dbReference type="EMBL" id="MDC8786312.1"/>
    </source>
</evidence>
<dbReference type="EMBL" id="JAQQXS010000012">
    <property type="protein sequence ID" value="MDC8786312.1"/>
    <property type="molecule type" value="Genomic_DNA"/>
</dbReference>
<protein>
    <submittedName>
        <fullName evidence="1">HAD domain-containing protein</fullName>
    </submittedName>
</protein>
<dbReference type="Pfam" id="PF18143">
    <property type="entry name" value="HAD_SAK_2"/>
    <property type="match status" value="1"/>
</dbReference>
<accession>A0ABT5KTZ0</accession>
<reference evidence="1 2" key="1">
    <citation type="submission" date="2022-10" db="EMBL/GenBank/DDBJ databases">
        <title>paucibacter sp. hw8 Genome sequencing.</title>
        <authorList>
            <person name="Park S."/>
        </authorList>
    </citation>
    <scope>NUCLEOTIDE SEQUENCE [LARGE SCALE GENOMIC DNA]</scope>
    <source>
        <strain evidence="2">hw8</strain>
    </source>
</reference>
<name>A0ABT5KTZ0_9BURK</name>
<keyword evidence="2" id="KW-1185">Reference proteome</keyword>